<dbReference type="SUPFAM" id="SSF55785">
    <property type="entry name" value="PYP-like sensor domain (PAS domain)"/>
    <property type="match status" value="2"/>
</dbReference>
<dbReference type="Gene3D" id="3.30.450.20">
    <property type="entry name" value="PAS domain"/>
    <property type="match status" value="2"/>
</dbReference>
<dbReference type="EMBL" id="CP058952">
    <property type="protein sequence ID" value="QLI81160.1"/>
    <property type="molecule type" value="Genomic_DNA"/>
</dbReference>
<sequence>MQTDNHPLQAQIQSQALLEALPVAAWQKDLQARYVWVNPVYAQHLGLTVASLLGRSDEEVLPDWMCESIQLEEMSVFAGQQARWADLTLPKVEGVVKTLRCYRAGAYNDAGELNGILGFGIDVSNEKHLYKTLQTQIDSQSSWLRALQDHALISMMDRQGRFTYVSDQFGRLIGQPAKVLIGQSRAAYKLQPEGMQIGYYLTLAEQGTPVSLEYSGLRPDESPYWGRSLLIALKSAADTEQVFFELATDLTTEKMTANALNSVNDNLIELINKNTELIAQLEVAARTDPLTGLLNRRALYERARQEGDRAKRKKSPLSLIAMDIDHFKMINDQYGHETGDQALIMLARWCGEALRSTDLIARTGGEEFILLLPDTDLTQAIVIAERIRLAIQNNRVLIESNNTRFGYTVSQGVAMVGEQESVQDAMIRADRALYQAKAEGRNRVCQATS</sequence>
<dbReference type="SUPFAM" id="SSF55073">
    <property type="entry name" value="Nucleotide cyclase"/>
    <property type="match status" value="1"/>
</dbReference>
<evidence type="ECO:0000256" key="2">
    <source>
        <dbReference type="ARBA" id="ARBA00034247"/>
    </source>
</evidence>
<dbReference type="Pfam" id="PF00990">
    <property type="entry name" value="GGDEF"/>
    <property type="match status" value="1"/>
</dbReference>
<dbReference type="PANTHER" id="PTHR45138">
    <property type="entry name" value="REGULATORY COMPONENTS OF SENSORY TRANSDUCTION SYSTEM"/>
    <property type="match status" value="1"/>
</dbReference>
<dbReference type="SMART" id="SM00091">
    <property type="entry name" value="PAS"/>
    <property type="match status" value="2"/>
</dbReference>
<dbReference type="Pfam" id="PF13426">
    <property type="entry name" value="PAS_9"/>
    <property type="match status" value="1"/>
</dbReference>
<dbReference type="InterPro" id="IPR000160">
    <property type="entry name" value="GGDEF_dom"/>
</dbReference>
<dbReference type="InterPro" id="IPR050469">
    <property type="entry name" value="Diguanylate_Cyclase"/>
</dbReference>
<dbReference type="FunFam" id="3.30.70.270:FF:000001">
    <property type="entry name" value="Diguanylate cyclase domain protein"/>
    <property type="match status" value="1"/>
</dbReference>
<dbReference type="PROSITE" id="PS50887">
    <property type="entry name" value="GGDEF"/>
    <property type="match status" value="1"/>
</dbReference>
<accession>A0A7D5V9T1</accession>
<dbReference type="RefSeq" id="WP_180308290.1">
    <property type="nucleotide sequence ID" value="NZ_CP058952.1"/>
</dbReference>
<dbReference type="AlphaFoldDB" id="A0A7D5V9T1"/>
<comment type="catalytic activity">
    <reaction evidence="2">
        <text>2 GTP = 3',3'-c-di-GMP + 2 diphosphate</text>
        <dbReference type="Rhea" id="RHEA:24898"/>
        <dbReference type="ChEBI" id="CHEBI:33019"/>
        <dbReference type="ChEBI" id="CHEBI:37565"/>
        <dbReference type="ChEBI" id="CHEBI:58805"/>
        <dbReference type="EC" id="2.7.7.65"/>
    </reaction>
</comment>
<dbReference type="InterPro" id="IPR000014">
    <property type="entry name" value="PAS"/>
</dbReference>
<dbReference type="PANTHER" id="PTHR45138:SF9">
    <property type="entry name" value="DIGUANYLATE CYCLASE DGCM-RELATED"/>
    <property type="match status" value="1"/>
</dbReference>
<dbReference type="InterPro" id="IPR035965">
    <property type="entry name" value="PAS-like_dom_sf"/>
</dbReference>
<dbReference type="NCBIfam" id="TIGR00229">
    <property type="entry name" value="sensory_box"/>
    <property type="match status" value="1"/>
</dbReference>
<keyword evidence="6" id="KW-1185">Reference proteome</keyword>
<gene>
    <name evidence="5" type="ORF">HZU75_06235</name>
</gene>
<dbReference type="InterPro" id="IPR043128">
    <property type="entry name" value="Rev_trsase/Diguanyl_cyclase"/>
</dbReference>
<dbReference type="NCBIfam" id="TIGR00254">
    <property type="entry name" value="GGDEF"/>
    <property type="match status" value="1"/>
</dbReference>
<dbReference type="EC" id="2.7.7.65" evidence="1"/>
<evidence type="ECO:0000256" key="1">
    <source>
        <dbReference type="ARBA" id="ARBA00012528"/>
    </source>
</evidence>
<dbReference type="InterPro" id="IPR013656">
    <property type="entry name" value="PAS_4"/>
</dbReference>
<reference evidence="5 6" key="1">
    <citation type="journal article" date="2016" name="Int. J. Syst. Evol. Microbiol.">
        <title>Chitinibacter fontanus sp. nov., isolated from a spring.</title>
        <authorList>
            <person name="Sheu S.Y."/>
            <person name="Li Y.S."/>
            <person name="Young C.C."/>
            <person name="Chen W.M."/>
        </authorList>
    </citation>
    <scope>NUCLEOTIDE SEQUENCE [LARGE SCALE GENOMIC DNA]</scope>
    <source>
        <strain evidence="5 6">STM-7</strain>
    </source>
</reference>
<name>A0A7D5V9T1_9NEIS</name>
<protein>
    <recommendedName>
        <fullName evidence="1">diguanylate cyclase</fullName>
        <ecNumber evidence="1">2.7.7.65</ecNumber>
    </recommendedName>
</protein>
<evidence type="ECO:0000313" key="6">
    <source>
        <dbReference type="Proteomes" id="UP000510822"/>
    </source>
</evidence>
<dbReference type="SMART" id="SM00267">
    <property type="entry name" value="GGDEF"/>
    <property type="match status" value="1"/>
</dbReference>
<proteinExistence type="predicted"/>
<evidence type="ECO:0000313" key="5">
    <source>
        <dbReference type="EMBL" id="QLI81160.1"/>
    </source>
</evidence>
<dbReference type="Gene3D" id="3.30.70.270">
    <property type="match status" value="1"/>
</dbReference>
<feature type="domain" description="PAS" evidence="3">
    <location>
        <begin position="153"/>
        <end position="193"/>
    </location>
</feature>
<feature type="domain" description="GGDEF" evidence="4">
    <location>
        <begin position="315"/>
        <end position="449"/>
    </location>
</feature>
<evidence type="ECO:0000259" key="4">
    <source>
        <dbReference type="PROSITE" id="PS50887"/>
    </source>
</evidence>
<dbReference type="CDD" id="cd01949">
    <property type="entry name" value="GGDEF"/>
    <property type="match status" value="1"/>
</dbReference>
<dbReference type="PROSITE" id="PS50112">
    <property type="entry name" value="PAS"/>
    <property type="match status" value="1"/>
</dbReference>
<dbReference type="InterPro" id="IPR029787">
    <property type="entry name" value="Nucleotide_cyclase"/>
</dbReference>
<evidence type="ECO:0000259" key="3">
    <source>
        <dbReference type="PROSITE" id="PS50112"/>
    </source>
</evidence>
<dbReference type="Proteomes" id="UP000510822">
    <property type="component" value="Chromosome"/>
</dbReference>
<dbReference type="Pfam" id="PF08448">
    <property type="entry name" value="PAS_4"/>
    <property type="match status" value="1"/>
</dbReference>
<organism evidence="5 6">
    <name type="scientific">Chitinibacter fontanus</name>
    <dbReference type="NCBI Taxonomy" id="1737446"/>
    <lineage>
        <taxon>Bacteria</taxon>
        <taxon>Pseudomonadati</taxon>
        <taxon>Pseudomonadota</taxon>
        <taxon>Betaproteobacteria</taxon>
        <taxon>Neisseriales</taxon>
        <taxon>Chitinibacteraceae</taxon>
        <taxon>Chitinibacter</taxon>
    </lineage>
</organism>
<dbReference type="KEGG" id="cfon:HZU75_06235"/>
<dbReference type="GO" id="GO:0052621">
    <property type="term" value="F:diguanylate cyclase activity"/>
    <property type="evidence" value="ECO:0007669"/>
    <property type="project" value="UniProtKB-EC"/>
</dbReference>
<dbReference type="CDD" id="cd00130">
    <property type="entry name" value="PAS"/>
    <property type="match status" value="2"/>
</dbReference>